<dbReference type="AlphaFoldDB" id="A0AAW0MYE8"/>
<dbReference type="Proteomes" id="UP001460270">
    <property type="component" value="Unassembled WGS sequence"/>
</dbReference>
<dbReference type="EMBL" id="JBBPFD010000019">
    <property type="protein sequence ID" value="KAK7886599.1"/>
    <property type="molecule type" value="Genomic_DNA"/>
</dbReference>
<keyword evidence="3" id="KW-1185">Reference proteome</keyword>
<organism evidence="2 3">
    <name type="scientific">Mugilogobius chulae</name>
    <name type="common">yellowstripe goby</name>
    <dbReference type="NCBI Taxonomy" id="88201"/>
    <lineage>
        <taxon>Eukaryota</taxon>
        <taxon>Metazoa</taxon>
        <taxon>Chordata</taxon>
        <taxon>Craniata</taxon>
        <taxon>Vertebrata</taxon>
        <taxon>Euteleostomi</taxon>
        <taxon>Actinopterygii</taxon>
        <taxon>Neopterygii</taxon>
        <taxon>Teleostei</taxon>
        <taxon>Neoteleostei</taxon>
        <taxon>Acanthomorphata</taxon>
        <taxon>Gobiaria</taxon>
        <taxon>Gobiiformes</taxon>
        <taxon>Gobioidei</taxon>
        <taxon>Gobiidae</taxon>
        <taxon>Gobionellinae</taxon>
        <taxon>Mugilogobius</taxon>
    </lineage>
</organism>
<feature type="compositionally biased region" description="Polar residues" evidence="1">
    <location>
        <begin position="16"/>
        <end position="33"/>
    </location>
</feature>
<reference evidence="3" key="1">
    <citation type="submission" date="2024-04" db="EMBL/GenBank/DDBJ databases">
        <title>Salinicola lusitanus LLJ914,a marine bacterium isolated from the Okinawa Trough.</title>
        <authorList>
            <person name="Li J."/>
        </authorList>
    </citation>
    <scope>NUCLEOTIDE SEQUENCE [LARGE SCALE GENOMIC DNA]</scope>
</reference>
<protein>
    <submittedName>
        <fullName evidence="2">Uncharacterized protein</fullName>
    </submittedName>
</protein>
<evidence type="ECO:0000313" key="2">
    <source>
        <dbReference type="EMBL" id="KAK7886599.1"/>
    </source>
</evidence>
<feature type="non-terminal residue" evidence="2">
    <location>
        <position position="1"/>
    </location>
</feature>
<evidence type="ECO:0000256" key="1">
    <source>
        <dbReference type="SAM" id="MobiDB-lite"/>
    </source>
</evidence>
<feature type="region of interest" description="Disordered" evidence="1">
    <location>
        <begin position="1"/>
        <end position="56"/>
    </location>
</feature>
<gene>
    <name evidence="2" type="ORF">WMY93_026220</name>
</gene>
<comment type="caution">
    <text evidence="2">The sequence shown here is derived from an EMBL/GenBank/DDBJ whole genome shotgun (WGS) entry which is preliminary data.</text>
</comment>
<name>A0AAW0MYE8_9GOBI</name>
<evidence type="ECO:0000313" key="3">
    <source>
        <dbReference type="Proteomes" id="UP001460270"/>
    </source>
</evidence>
<sequence>NTTVLFHISPAPPQPCSTSDSQLSPAPPQTHTSALLHLGLTPQPAPPRTHTSACSTSDSHLSLLHLRHTPQPCSLRHTPQPCSTSFLHQTPVMHLVVPVRDHLSEHILEQMVFPEQQPDKASLMWRR</sequence>
<accession>A0AAW0MYE8</accession>
<proteinExistence type="predicted"/>